<dbReference type="OrthoDB" id="9770043at2"/>
<dbReference type="KEGG" id="nno:NONO_c57190"/>
<accession>W5TML0</accession>
<feature type="chain" id="PRO_5004872258" evidence="2">
    <location>
        <begin position="27"/>
        <end position="376"/>
    </location>
</feature>
<feature type="domain" description="Glucose/Sorbosone dehydrogenase" evidence="3">
    <location>
        <begin position="82"/>
        <end position="232"/>
    </location>
</feature>
<dbReference type="EMBL" id="CP006850">
    <property type="protein sequence ID" value="AHH20497.1"/>
    <property type="molecule type" value="Genomic_DNA"/>
</dbReference>
<evidence type="ECO:0000313" key="5">
    <source>
        <dbReference type="Proteomes" id="UP000019150"/>
    </source>
</evidence>
<sequence>MSVVVVGRVASILAVTVGLVAGCAQFDDSASGPFSPAPTIRPEGQGPSNAPQTPPSTGQRPPGPCIDPDPSVVVSCLDTTGGLTVLPDGQQALATERTTGRILKVTAVGPSDTPPPPLEVTRVDVDAAGDGGLGDVALSPTYGEDGLIYAYITTASDNRVVRIGAGGEPKPILTGIPKGASGNHGSLAFVSPTKLAVLTGDAGDPGSAADPGSLAGKLLEIDNPAPGSANPKVVASGIGAAGGVCADHQDSVWFTDRTATQDRLQRLADDGTVSTAWTWPDKPGVGGCAAAVDGVAIAMSGVKALAFADADPKTHAVTTAPTMVAQGKYGALGGAALGPDGNVWVGTVNKPEIAGPLDDRIVRIPPPQGGGGGSKD</sequence>
<evidence type="ECO:0000256" key="1">
    <source>
        <dbReference type="SAM" id="MobiDB-lite"/>
    </source>
</evidence>
<name>W5TML0_9NOCA</name>
<dbReference type="Pfam" id="PF07995">
    <property type="entry name" value="GSDH"/>
    <property type="match status" value="1"/>
</dbReference>
<dbReference type="Gene3D" id="2.120.10.30">
    <property type="entry name" value="TolB, C-terminal domain"/>
    <property type="match status" value="1"/>
</dbReference>
<evidence type="ECO:0000313" key="4">
    <source>
        <dbReference type="EMBL" id="AHH20497.1"/>
    </source>
</evidence>
<dbReference type="Proteomes" id="UP000019150">
    <property type="component" value="Chromosome"/>
</dbReference>
<proteinExistence type="predicted"/>
<feature type="compositionally biased region" description="Polar residues" evidence="1">
    <location>
        <begin position="46"/>
        <end position="59"/>
    </location>
</feature>
<evidence type="ECO:0000259" key="3">
    <source>
        <dbReference type="Pfam" id="PF07995"/>
    </source>
</evidence>
<dbReference type="PATRIC" id="fig|1415166.3.peg.5894"/>
<organism evidence="4 5">
    <name type="scientific">Nocardia nova SH22a</name>
    <dbReference type="NCBI Taxonomy" id="1415166"/>
    <lineage>
        <taxon>Bacteria</taxon>
        <taxon>Bacillati</taxon>
        <taxon>Actinomycetota</taxon>
        <taxon>Actinomycetes</taxon>
        <taxon>Mycobacteriales</taxon>
        <taxon>Nocardiaceae</taxon>
        <taxon>Nocardia</taxon>
    </lineage>
</organism>
<dbReference type="eggNOG" id="COG2133">
    <property type="taxonomic scope" value="Bacteria"/>
</dbReference>
<dbReference type="RefSeq" id="WP_025351856.1">
    <property type="nucleotide sequence ID" value="NZ_CP006850.1"/>
</dbReference>
<keyword evidence="2" id="KW-0732">Signal</keyword>
<keyword evidence="5" id="KW-1185">Reference proteome</keyword>
<feature type="region of interest" description="Disordered" evidence="1">
    <location>
        <begin position="32"/>
        <end position="69"/>
    </location>
</feature>
<dbReference type="InterPro" id="IPR012938">
    <property type="entry name" value="Glc/Sorbosone_DH"/>
</dbReference>
<dbReference type="HOGENOM" id="CLU_012253_0_0_11"/>
<protein>
    <submittedName>
        <fullName evidence="4">Putative oxidoreductase</fullName>
    </submittedName>
</protein>
<dbReference type="STRING" id="1415166.NONO_c57190"/>
<dbReference type="AlphaFoldDB" id="W5TML0"/>
<evidence type="ECO:0000256" key="2">
    <source>
        <dbReference type="SAM" id="SignalP"/>
    </source>
</evidence>
<dbReference type="InterPro" id="IPR011042">
    <property type="entry name" value="6-blade_b-propeller_TolB-like"/>
</dbReference>
<gene>
    <name evidence="4" type="ORF">NONO_c57190</name>
</gene>
<dbReference type="SUPFAM" id="SSF63829">
    <property type="entry name" value="Calcium-dependent phosphotriesterase"/>
    <property type="match status" value="1"/>
</dbReference>
<feature type="signal peptide" evidence="2">
    <location>
        <begin position="1"/>
        <end position="26"/>
    </location>
</feature>
<reference evidence="4 5" key="1">
    <citation type="journal article" date="2014" name="Appl. Environ. Microbiol.">
        <title>Insights into the Microbial Degradation of Rubber and Gutta-Percha by Analysis of the Complete Genome of Nocardia nova SH22a.</title>
        <authorList>
            <person name="Luo Q."/>
            <person name="Hiessl S."/>
            <person name="Poehlein A."/>
            <person name="Daniel R."/>
            <person name="Steinbuchel A."/>
        </authorList>
    </citation>
    <scope>NUCLEOTIDE SEQUENCE [LARGE SCALE GENOMIC DNA]</scope>
    <source>
        <strain evidence="4">SH22a</strain>
    </source>
</reference>